<evidence type="ECO:0000313" key="2">
    <source>
        <dbReference type="Proteomes" id="UP001139354"/>
    </source>
</evidence>
<proteinExistence type="predicted"/>
<organism evidence="1 2">
    <name type="scientific">Microbacterium allomyrinae</name>
    <dbReference type="NCBI Taxonomy" id="2830666"/>
    <lineage>
        <taxon>Bacteria</taxon>
        <taxon>Bacillati</taxon>
        <taxon>Actinomycetota</taxon>
        <taxon>Actinomycetes</taxon>
        <taxon>Micrococcales</taxon>
        <taxon>Microbacteriaceae</taxon>
        <taxon>Microbacterium</taxon>
    </lineage>
</organism>
<reference evidence="1" key="1">
    <citation type="submission" date="2021-04" db="EMBL/GenBank/DDBJ databases">
        <title>Microbacterium tenobrionis sp. nov. and Microbacterium allomyrinae sp. nov., isolated from larvae of Tenobrio molitor and Allomyrina dichotoma, respectively.</title>
        <authorList>
            <person name="Lee S.D."/>
        </authorList>
    </citation>
    <scope>NUCLEOTIDE SEQUENCE</scope>
    <source>
        <strain evidence="1">BWT-G7</strain>
    </source>
</reference>
<sequence>MSSSASSASAPIADDLADALHAVEQVMDVWLAYGRDLDWIATHERAATWIAEHVLDWHVEVDGIRGGWSVLDAMRQWGVERRDRHADPLTEATQRTSADRTLSRFSDRESDEHVIARAPVTEWYDPLLPLTDAAERAEVSQRQFRRWVQADVLKPATTSRDSRGTVTRWFYASTVDAAAETMKARRHAGIPLAPAAQE</sequence>
<evidence type="ECO:0000313" key="1">
    <source>
        <dbReference type="EMBL" id="MCC2031817.1"/>
    </source>
</evidence>
<keyword evidence="2" id="KW-1185">Reference proteome</keyword>
<protein>
    <submittedName>
        <fullName evidence="1">Uncharacterized protein</fullName>
    </submittedName>
</protein>
<dbReference type="EMBL" id="JAGTTN010000002">
    <property type="protein sequence ID" value="MCC2031817.1"/>
    <property type="molecule type" value="Genomic_DNA"/>
</dbReference>
<dbReference type="Proteomes" id="UP001139354">
    <property type="component" value="Unassembled WGS sequence"/>
</dbReference>
<dbReference type="AlphaFoldDB" id="A0A9X1LU23"/>
<dbReference type="RefSeq" id="WP_229383749.1">
    <property type="nucleotide sequence ID" value="NZ_JAGTTN010000002.1"/>
</dbReference>
<name>A0A9X1LU23_9MICO</name>
<comment type="caution">
    <text evidence="1">The sequence shown here is derived from an EMBL/GenBank/DDBJ whole genome shotgun (WGS) entry which is preliminary data.</text>
</comment>
<gene>
    <name evidence="1" type="ORF">KEC57_06420</name>
</gene>
<accession>A0A9X1LU23</accession>